<protein>
    <submittedName>
        <fullName evidence="2">Uncharacterized protein</fullName>
    </submittedName>
</protein>
<feature type="transmembrane region" description="Helical" evidence="1">
    <location>
        <begin position="190"/>
        <end position="208"/>
    </location>
</feature>
<dbReference type="KEGG" id="lcre:Pla8534_06790"/>
<evidence type="ECO:0000256" key="1">
    <source>
        <dbReference type="SAM" id="Phobius"/>
    </source>
</evidence>
<feature type="transmembrane region" description="Helical" evidence="1">
    <location>
        <begin position="291"/>
        <end position="313"/>
    </location>
</feature>
<dbReference type="AlphaFoldDB" id="A0A518DM37"/>
<feature type="transmembrane region" description="Helical" evidence="1">
    <location>
        <begin position="139"/>
        <end position="161"/>
    </location>
</feature>
<proteinExistence type="predicted"/>
<organism evidence="2 3">
    <name type="scientific">Lignipirellula cremea</name>
    <dbReference type="NCBI Taxonomy" id="2528010"/>
    <lineage>
        <taxon>Bacteria</taxon>
        <taxon>Pseudomonadati</taxon>
        <taxon>Planctomycetota</taxon>
        <taxon>Planctomycetia</taxon>
        <taxon>Pirellulales</taxon>
        <taxon>Pirellulaceae</taxon>
        <taxon>Lignipirellula</taxon>
    </lineage>
</organism>
<evidence type="ECO:0000313" key="2">
    <source>
        <dbReference type="EMBL" id="QDU92906.1"/>
    </source>
</evidence>
<accession>A0A518DM37</accession>
<feature type="transmembrane region" description="Helical" evidence="1">
    <location>
        <begin position="70"/>
        <end position="88"/>
    </location>
</feature>
<keyword evidence="1" id="KW-0812">Transmembrane</keyword>
<dbReference type="Proteomes" id="UP000317648">
    <property type="component" value="Chromosome"/>
</dbReference>
<sequence>MGEKIDVRGVHRVQTCVVQTFQNRAGRMTNLRIKVIRGSILGAVILGFLAVNFLGTLASLSESNLFVMEPVVGAVVAQLVLLAAWAVLGPGNWVWRWPCCLALAAAAWYAMTSGIRVYLSLGGDIRYDSIFPTDGGCGGFLLMGLMLVWGLILACIPLAIAAGRFGWRMTYDPEAARSERAGFHFQLKHLLLAIAFIGLMLAPARFVLPPVESSGIFESLTAVNGDFLFVLAAGSVFMVFQLAIVLLFVWGAFRQSDEHVEVIPVGIVYASVLILIESALAVAPGGSGDEVLLIILLVHFVECAGVFLPLLALRLTGLQLVRISTTATAREGISSDPDQA</sequence>
<keyword evidence="3" id="KW-1185">Reference proteome</keyword>
<dbReference type="EMBL" id="CP036433">
    <property type="protein sequence ID" value="QDU92906.1"/>
    <property type="molecule type" value="Genomic_DNA"/>
</dbReference>
<evidence type="ECO:0000313" key="3">
    <source>
        <dbReference type="Proteomes" id="UP000317648"/>
    </source>
</evidence>
<feature type="transmembrane region" description="Helical" evidence="1">
    <location>
        <begin position="100"/>
        <end position="119"/>
    </location>
</feature>
<keyword evidence="1" id="KW-1133">Transmembrane helix</keyword>
<feature type="transmembrane region" description="Helical" evidence="1">
    <location>
        <begin position="228"/>
        <end position="250"/>
    </location>
</feature>
<reference evidence="2 3" key="1">
    <citation type="submission" date="2019-02" db="EMBL/GenBank/DDBJ databases">
        <title>Deep-cultivation of Planctomycetes and their phenomic and genomic characterization uncovers novel biology.</title>
        <authorList>
            <person name="Wiegand S."/>
            <person name="Jogler M."/>
            <person name="Boedeker C."/>
            <person name="Pinto D."/>
            <person name="Vollmers J."/>
            <person name="Rivas-Marin E."/>
            <person name="Kohn T."/>
            <person name="Peeters S.H."/>
            <person name="Heuer A."/>
            <person name="Rast P."/>
            <person name="Oberbeckmann S."/>
            <person name="Bunk B."/>
            <person name="Jeske O."/>
            <person name="Meyerdierks A."/>
            <person name="Storesund J.E."/>
            <person name="Kallscheuer N."/>
            <person name="Luecker S."/>
            <person name="Lage O.M."/>
            <person name="Pohl T."/>
            <person name="Merkel B.J."/>
            <person name="Hornburger P."/>
            <person name="Mueller R.-W."/>
            <person name="Bruemmer F."/>
            <person name="Labrenz M."/>
            <person name="Spormann A.M."/>
            <person name="Op den Camp H."/>
            <person name="Overmann J."/>
            <person name="Amann R."/>
            <person name="Jetten M.S.M."/>
            <person name="Mascher T."/>
            <person name="Medema M.H."/>
            <person name="Devos D.P."/>
            <person name="Kaster A.-K."/>
            <person name="Ovreas L."/>
            <person name="Rohde M."/>
            <person name="Galperin M.Y."/>
            <person name="Jogler C."/>
        </authorList>
    </citation>
    <scope>NUCLEOTIDE SEQUENCE [LARGE SCALE GENOMIC DNA]</scope>
    <source>
        <strain evidence="2 3">Pla85_3_4</strain>
    </source>
</reference>
<name>A0A518DM37_9BACT</name>
<feature type="transmembrane region" description="Helical" evidence="1">
    <location>
        <begin position="35"/>
        <end position="58"/>
    </location>
</feature>
<feature type="transmembrane region" description="Helical" evidence="1">
    <location>
        <begin position="262"/>
        <end position="285"/>
    </location>
</feature>
<gene>
    <name evidence="2" type="ORF">Pla8534_06790</name>
</gene>
<keyword evidence="1" id="KW-0472">Membrane</keyword>